<evidence type="ECO:0000256" key="2">
    <source>
        <dbReference type="SAM" id="SignalP"/>
    </source>
</evidence>
<gene>
    <name evidence="3" type="ORF">DVR09_13090</name>
</gene>
<dbReference type="AlphaFoldDB" id="A0A345YGS8"/>
<dbReference type="OrthoDB" id="7499632at2"/>
<reference evidence="4" key="1">
    <citation type="submission" date="2018-07" db="EMBL/GenBank/DDBJ databases">
        <title>Genome sequence of Erythrobacter strain YH-07, an antagonistic bacterium isolated from Yellow Sea.</title>
        <authorList>
            <person name="Tang T."/>
            <person name="Liu Q."/>
            <person name="Sun X."/>
        </authorList>
    </citation>
    <scope>NUCLEOTIDE SEQUENCE [LARGE SCALE GENOMIC DNA]</scope>
    <source>
        <strain evidence="4">YH-07</strain>
    </source>
</reference>
<keyword evidence="2" id="KW-0732">Signal</keyword>
<proteinExistence type="predicted"/>
<protein>
    <recommendedName>
        <fullName evidence="5">DUF3426 domain-containing protein</fullName>
    </recommendedName>
</protein>
<feature type="compositionally biased region" description="Basic and acidic residues" evidence="1">
    <location>
        <begin position="121"/>
        <end position="132"/>
    </location>
</feature>
<dbReference type="EMBL" id="CP031357">
    <property type="protein sequence ID" value="AXK43130.1"/>
    <property type="molecule type" value="Genomic_DNA"/>
</dbReference>
<name>A0A345YGS8_9SPHN</name>
<keyword evidence="4" id="KW-1185">Reference proteome</keyword>
<feature type="chain" id="PRO_5016980451" description="DUF3426 domain-containing protein" evidence="2">
    <location>
        <begin position="23"/>
        <end position="370"/>
    </location>
</feature>
<feature type="compositionally biased region" description="Low complexity" evidence="1">
    <location>
        <begin position="72"/>
        <end position="91"/>
    </location>
</feature>
<accession>A0A345YGS8</accession>
<feature type="signal peptide" evidence="2">
    <location>
        <begin position="1"/>
        <end position="22"/>
    </location>
</feature>
<evidence type="ECO:0008006" key="5">
    <source>
        <dbReference type="Google" id="ProtNLM"/>
    </source>
</evidence>
<feature type="compositionally biased region" description="Low complexity" evidence="1">
    <location>
        <begin position="35"/>
        <end position="46"/>
    </location>
</feature>
<evidence type="ECO:0000256" key="1">
    <source>
        <dbReference type="SAM" id="MobiDB-lite"/>
    </source>
</evidence>
<feature type="region of interest" description="Disordered" evidence="1">
    <location>
        <begin position="35"/>
        <end position="158"/>
    </location>
</feature>
<dbReference type="RefSeq" id="WP_115417340.1">
    <property type="nucleotide sequence ID" value="NZ_CP031357.1"/>
</dbReference>
<feature type="compositionally biased region" description="Low complexity" evidence="1">
    <location>
        <begin position="133"/>
        <end position="149"/>
    </location>
</feature>
<sequence>MAFPFRTLLIALAVVLPGTVHAQSANDFSLEPAPAATATPQAQGPADTRSGVQIGPRVVNTPTPTPTPTLTPTPGITAEAPPIDAAAAREASTALPVPRNTPLPTITPRAVETGDASSLPDRPDAAPAEREGAAATPLALPSATPSASPQPLPEAADTHAEDGLPWRLIAAAAALLALLGAGFLFHKRRGGTVVHDIERPVVARAKPPAAVPLADAVRLQVESEKLIRSAAYATLKYRLTLSNRTDAPLTDVVVGIDLVSAHANAAMEEQVAIETTALEKRHEIARIAPRQFVTLDGQVQLPLAQAHVIRQGRLPLLVPLMRVRVDGPDESALLKTFVVGLGSPGGGRLQPIRLDEGPRTYGQVSQRELA</sequence>
<evidence type="ECO:0000313" key="4">
    <source>
        <dbReference type="Proteomes" id="UP000254508"/>
    </source>
</evidence>
<dbReference type="KEGG" id="err:DVR09_13090"/>
<organism evidence="3 4">
    <name type="scientific">Erythrobacter aureus</name>
    <dbReference type="NCBI Taxonomy" id="2182384"/>
    <lineage>
        <taxon>Bacteria</taxon>
        <taxon>Pseudomonadati</taxon>
        <taxon>Pseudomonadota</taxon>
        <taxon>Alphaproteobacteria</taxon>
        <taxon>Sphingomonadales</taxon>
        <taxon>Erythrobacteraceae</taxon>
        <taxon>Erythrobacter/Porphyrobacter group</taxon>
        <taxon>Erythrobacter</taxon>
    </lineage>
</organism>
<dbReference type="Proteomes" id="UP000254508">
    <property type="component" value="Chromosome"/>
</dbReference>
<evidence type="ECO:0000313" key="3">
    <source>
        <dbReference type="EMBL" id="AXK43130.1"/>
    </source>
</evidence>